<reference evidence="4" key="1">
    <citation type="journal article" date="2014" name="Front. Microbiol.">
        <title>High frequency of phylogenetically diverse reductive dehalogenase-homologous genes in deep subseafloor sedimentary metagenomes.</title>
        <authorList>
            <person name="Kawai M."/>
            <person name="Futagami T."/>
            <person name="Toyoda A."/>
            <person name="Takaki Y."/>
            <person name="Nishi S."/>
            <person name="Hori S."/>
            <person name="Arai W."/>
            <person name="Tsubouchi T."/>
            <person name="Morono Y."/>
            <person name="Uchiyama I."/>
            <person name="Ito T."/>
            <person name="Fujiyama A."/>
            <person name="Inagaki F."/>
            <person name="Takami H."/>
        </authorList>
    </citation>
    <scope>NUCLEOTIDE SEQUENCE</scope>
    <source>
        <strain evidence="4">Expedition CK06-06</strain>
    </source>
</reference>
<keyword evidence="3" id="KW-0808">Transferase</keyword>
<dbReference type="Gene3D" id="3.20.20.480">
    <property type="entry name" value="Trimethylamine methyltransferase-like"/>
    <property type="match status" value="1"/>
</dbReference>
<dbReference type="GO" id="GO:0032259">
    <property type="term" value="P:methylation"/>
    <property type="evidence" value="ECO:0007669"/>
    <property type="project" value="UniProtKB-KW"/>
</dbReference>
<dbReference type="InterPro" id="IPR010426">
    <property type="entry name" value="MTTB_MeTrfase"/>
</dbReference>
<dbReference type="AlphaFoldDB" id="X1FDI1"/>
<name>X1FDI1_9ZZZZ</name>
<keyword evidence="2" id="KW-0489">Methyltransferase</keyword>
<evidence type="ECO:0000256" key="3">
    <source>
        <dbReference type="ARBA" id="ARBA00022679"/>
    </source>
</evidence>
<dbReference type="Pfam" id="PF06253">
    <property type="entry name" value="MTTB"/>
    <property type="match status" value="1"/>
</dbReference>
<comment type="similarity">
    <text evidence="1">Belongs to the trimethylamine methyltransferase family.</text>
</comment>
<dbReference type="EMBL" id="BARU01009906">
    <property type="protein sequence ID" value="GAH43022.1"/>
    <property type="molecule type" value="Genomic_DNA"/>
</dbReference>
<evidence type="ECO:0000256" key="2">
    <source>
        <dbReference type="ARBA" id="ARBA00022603"/>
    </source>
</evidence>
<sequence>MGLPVGFGPMAMTMATAPATLAGTIAQENAEILAGITISQLLSLGLPVNYWGIPHIIDPATGNISFGSPEQGDRFSIRGVGEYKSEKKLVPG</sequence>
<dbReference type="GO" id="GO:0008168">
    <property type="term" value="F:methyltransferase activity"/>
    <property type="evidence" value="ECO:0007669"/>
    <property type="project" value="UniProtKB-KW"/>
</dbReference>
<dbReference type="InterPro" id="IPR038601">
    <property type="entry name" value="MttB-like_sf"/>
</dbReference>
<organism evidence="4">
    <name type="scientific">marine sediment metagenome</name>
    <dbReference type="NCBI Taxonomy" id="412755"/>
    <lineage>
        <taxon>unclassified sequences</taxon>
        <taxon>metagenomes</taxon>
        <taxon>ecological metagenomes</taxon>
    </lineage>
</organism>
<accession>X1FDI1</accession>
<evidence type="ECO:0000256" key="1">
    <source>
        <dbReference type="ARBA" id="ARBA00007137"/>
    </source>
</evidence>
<evidence type="ECO:0000313" key="4">
    <source>
        <dbReference type="EMBL" id="GAH43022.1"/>
    </source>
</evidence>
<protein>
    <submittedName>
        <fullName evidence="4">Uncharacterized protein</fullName>
    </submittedName>
</protein>
<comment type="caution">
    <text evidence="4">The sequence shown here is derived from an EMBL/GenBank/DDBJ whole genome shotgun (WGS) entry which is preliminary data.</text>
</comment>
<gene>
    <name evidence="4" type="ORF">S03H2_19021</name>
</gene>
<dbReference type="GO" id="GO:0015948">
    <property type="term" value="P:methanogenesis"/>
    <property type="evidence" value="ECO:0007669"/>
    <property type="project" value="InterPro"/>
</dbReference>
<proteinExistence type="inferred from homology"/>